<evidence type="ECO:0000313" key="17">
    <source>
        <dbReference type="Proteomes" id="UP000593567"/>
    </source>
</evidence>
<keyword evidence="6 12" id="KW-0547">Nucleotide-binding</keyword>
<dbReference type="OrthoDB" id="442176at2759"/>
<dbReference type="InterPro" id="IPR008271">
    <property type="entry name" value="Ser/Thr_kinase_AS"/>
</dbReference>
<dbReference type="PANTHER" id="PTHR24347">
    <property type="entry name" value="SERINE/THREONINE-PROTEIN KINASE"/>
    <property type="match status" value="1"/>
</dbReference>
<feature type="binding site" evidence="12">
    <location>
        <position position="42"/>
    </location>
    <ligand>
        <name>ATP</name>
        <dbReference type="ChEBI" id="CHEBI:30616"/>
    </ligand>
</feature>
<evidence type="ECO:0000256" key="3">
    <source>
        <dbReference type="ARBA" id="ARBA00022527"/>
    </source>
</evidence>
<feature type="domain" description="Protein kinase" evidence="15">
    <location>
        <begin position="13"/>
        <end position="271"/>
    </location>
</feature>
<dbReference type="Proteomes" id="UP000593567">
    <property type="component" value="Unassembled WGS sequence"/>
</dbReference>
<dbReference type="Gene3D" id="3.10.450.50">
    <property type="match status" value="1"/>
</dbReference>
<dbReference type="GO" id="GO:0004683">
    <property type="term" value="F:calcium/calmodulin-dependent protein kinase activity"/>
    <property type="evidence" value="ECO:0007669"/>
    <property type="project" value="UniProtKB-EC"/>
</dbReference>
<dbReference type="FunFam" id="1.10.510.10:FF:000001">
    <property type="entry name" value="Calcium/calmodulin-dependent protein kinase type II subunit delta"/>
    <property type="match status" value="1"/>
</dbReference>
<keyword evidence="17" id="KW-1185">Reference proteome</keyword>
<dbReference type="GO" id="GO:0007613">
    <property type="term" value="P:memory"/>
    <property type="evidence" value="ECO:0007669"/>
    <property type="project" value="UniProtKB-ARBA"/>
</dbReference>
<dbReference type="SMART" id="SM00220">
    <property type="entry name" value="S_TKc"/>
    <property type="match status" value="1"/>
</dbReference>
<feature type="region of interest" description="Disordered" evidence="14">
    <location>
        <begin position="320"/>
        <end position="347"/>
    </location>
</feature>
<evidence type="ECO:0000256" key="4">
    <source>
        <dbReference type="ARBA" id="ARBA00022553"/>
    </source>
</evidence>
<keyword evidence="3 13" id="KW-0723">Serine/threonine-protein kinase</keyword>
<dbReference type="Pfam" id="PF08332">
    <property type="entry name" value="CaMKII_AD"/>
    <property type="match status" value="1"/>
</dbReference>
<dbReference type="GO" id="GO:0005524">
    <property type="term" value="F:ATP binding"/>
    <property type="evidence" value="ECO:0007669"/>
    <property type="project" value="UniProtKB-UniRule"/>
</dbReference>
<dbReference type="SUPFAM" id="SSF56112">
    <property type="entry name" value="Protein kinase-like (PK-like)"/>
    <property type="match status" value="1"/>
</dbReference>
<evidence type="ECO:0000256" key="8">
    <source>
        <dbReference type="ARBA" id="ARBA00022840"/>
    </source>
</evidence>
<dbReference type="InterPro" id="IPR011009">
    <property type="entry name" value="Kinase-like_dom_sf"/>
</dbReference>
<keyword evidence="9" id="KW-0112">Calmodulin-binding</keyword>
<evidence type="ECO:0000256" key="13">
    <source>
        <dbReference type="RuleBase" id="RU000304"/>
    </source>
</evidence>
<evidence type="ECO:0000256" key="14">
    <source>
        <dbReference type="SAM" id="MobiDB-lite"/>
    </source>
</evidence>
<dbReference type="PROSITE" id="PS00108">
    <property type="entry name" value="PROTEIN_KINASE_ST"/>
    <property type="match status" value="1"/>
</dbReference>
<gene>
    <name evidence="16" type="ORF">EB796_008741</name>
</gene>
<name>A0A7J7K441_BUGNE</name>
<dbReference type="GO" id="GO:0007154">
    <property type="term" value="P:cell communication"/>
    <property type="evidence" value="ECO:0007669"/>
    <property type="project" value="UniProtKB-ARBA"/>
</dbReference>
<evidence type="ECO:0000256" key="10">
    <source>
        <dbReference type="ARBA" id="ARBA00047307"/>
    </source>
</evidence>
<comment type="caution">
    <text evidence="16">The sequence shown here is derived from an EMBL/GenBank/DDBJ whole genome shotgun (WGS) entry which is preliminary data.</text>
</comment>
<dbReference type="InterPro" id="IPR000719">
    <property type="entry name" value="Prot_kinase_dom"/>
</dbReference>
<dbReference type="InterPro" id="IPR017441">
    <property type="entry name" value="Protein_kinase_ATP_BS"/>
</dbReference>
<dbReference type="Gene3D" id="6.10.140.620">
    <property type="match status" value="1"/>
</dbReference>
<reference evidence="16" key="1">
    <citation type="submission" date="2020-06" db="EMBL/GenBank/DDBJ databases">
        <title>Draft genome of Bugula neritina, a colonial animal packing powerful symbionts and potential medicines.</title>
        <authorList>
            <person name="Rayko M."/>
        </authorList>
    </citation>
    <scope>NUCLEOTIDE SEQUENCE [LARGE SCALE GENOMIC DNA]</scope>
    <source>
        <strain evidence="16">Kwan_BN1</strain>
    </source>
</reference>
<comment type="catalytic activity">
    <reaction evidence="11">
        <text>L-seryl-[protein] + ATP = O-phospho-L-seryl-[protein] + ADP + H(+)</text>
        <dbReference type="Rhea" id="RHEA:17989"/>
        <dbReference type="Rhea" id="RHEA-COMP:9863"/>
        <dbReference type="Rhea" id="RHEA-COMP:11604"/>
        <dbReference type="ChEBI" id="CHEBI:15378"/>
        <dbReference type="ChEBI" id="CHEBI:29999"/>
        <dbReference type="ChEBI" id="CHEBI:30616"/>
        <dbReference type="ChEBI" id="CHEBI:83421"/>
        <dbReference type="ChEBI" id="CHEBI:456216"/>
        <dbReference type="EC" id="2.7.11.17"/>
    </reaction>
</comment>
<evidence type="ECO:0000256" key="6">
    <source>
        <dbReference type="ARBA" id="ARBA00022741"/>
    </source>
</evidence>
<dbReference type="GO" id="GO:0010468">
    <property type="term" value="P:regulation of gene expression"/>
    <property type="evidence" value="ECO:0007669"/>
    <property type="project" value="UniProtKB-ARBA"/>
</dbReference>
<dbReference type="EMBL" id="VXIV02001465">
    <property type="protein sequence ID" value="KAF6032945.1"/>
    <property type="molecule type" value="Genomic_DNA"/>
</dbReference>
<comment type="similarity">
    <text evidence="1">Belongs to the protein kinase superfamily. CAMK Ser/Thr protein kinase family. CaMK subfamily.</text>
</comment>
<dbReference type="InterPro" id="IPR032710">
    <property type="entry name" value="NTF2-like_dom_sf"/>
</dbReference>
<keyword evidence="4" id="KW-0597">Phosphoprotein</keyword>
<evidence type="ECO:0000256" key="2">
    <source>
        <dbReference type="ARBA" id="ARBA00012434"/>
    </source>
</evidence>
<evidence type="ECO:0000259" key="15">
    <source>
        <dbReference type="PROSITE" id="PS50011"/>
    </source>
</evidence>
<evidence type="ECO:0000256" key="11">
    <source>
        <dbReference type="ARBA" id="ARBA00047430"/>
    </source>
</evidence>
<dbReference type="FunFam" id="3.30.200.20:FF:000002">
    <property type="entry name" value="Calcium/calmodulin-dependent protein kinase type II subunit delta isoform 2"/>
    <property type="match status" value="1"/>
</dbReference>
<dbReference type="SUPFAM" id="SSF54427">
    <property type="entry name" value="NTF2-like"/>
    <property type="match status" value="1"/>
</dbReference>
<accession>A0A7J7K441</accession>
<evidence type="ECO:0000313" key="16">
    <source>
        <dbReference type="EMBL" id="KAF6032945.1"/>
    </source>
</evidence>
<protein>
    <recommendedName>
        <fullName evidence="2">calcium/calmodulin-dependent protein kinase</fullName>
        <ecNumber evidence="2">2.7.11.17</ecNumber>
    </recommendedName>
</protein>
<keyword evidence="5" id="KW-0808">Transferase</keyword>
<evidence type="ECO:0000256" key="1">
    <source>
        <dbReference type="ARBA" id="ARBA00005354"/>
    </source>
</evidence>
<dbReference type="PROSITE" id="PS00107">
    <property type="entry name" value="PROTEIN_KINASE_ATP"/>
    <property type="match status" value="1"/>
</dbReference>
<evidence type="ECO:0000256" key="12">
    <source>
        <dbReference type="PROSITE-ProRule" id="PRU10141"/>
    </source>
</evidence>
<dbReference type="PROSITE" id="PS50011">
    <property type="entry name" value="PROTEIN_KINASE_DOM"/>
    <property type="match status" value="1"/>
</dbReference>
<proteinExistence type="inferred from homology"/>
<dbReference type="FunFam" id="3.10.450.50:FF:000009">
    <property type="entry name" value="Calcium/calmodulin-dependent protein kinase type II"/>
    <property type="match status" value="1"/>
</dbReference>
<keyword evidence="8 12" id="KW-0067">ATP-binding</keyword>
<dbReference type="AlphaFoldDB" id="A0A7J7K441"/>
<dbReference type="Gene3D" id="1.10.510.10">
    <property type="entry name" value="Transferase(Phosphotransferase) domain 1"/>
    <property type="match status" value="1"/>
</dbReference>
<keyword evidence="7" id="KW-0418">Kinase</keyword>
<dbReference type="GO" id="GO:0005516">
    <property type="term" value="F:calmodulin binding"/>
    <property type="evidence" value="ECO:0007669"/>
    <property type="project" value="UniProtKB-KW"/>
</dbReference>
<dbReference type="Pfam" id="PF00069">
    <property type="entry name" value="Pkinase"/>
    <property type="match status" value="1"/>
</dbReference>
<evidence type="ECO:0000256" key="7">
    <source>
        <dbReference type="ARBA" id="ARBA00022777"/>
    </source>
</evidence>
<dbReference type="Gene3D" id="3.30.200.20">
    <property type="entry name" value="Phosphorylase Kinase, domain 1"/>
    <property type="match status" value="1"/>
</dbReference>
<evidence type="ECO:0000256" key="5">
    <source>
        <dbReference type="ARBA" id="ARBA00022679"/>
    </source>
</evidence>
<organism evidence="16 17">
    <name type="scientific">Bugula neritina</name>
    <name type="common">Brown bryozoan</name>
    <name type="synonym">Sertularia neritina</name>
    <dbReference type="NCBI Taxonomy" id="10212"/>
    <lineage>
        <taxon>Eukaryota</taxon>
        <taxon>Metazoa</taxon>
        <taxon>Spiralia</taxon>
        <taxon>Lophotrochozoa</taxon>
        <taxon>Bryozoa</taxon>
        <taxon>Gymnolaemata</taxon>
        <taxon>Cheilostomatida</taxon>
        <taxon>Flustrina</taxon>
        <taxon>Buguloidea</taxon>
        <taxon>Bugulidae</taxon>
        <taxon>Bugula</taxon>
    </lineage>
</organism>
<dbReference type="CDD" id="cd14086">
    <property type="entry name" value="STKc_CaMKII"/>
    <property type="match status" value="1"/>
</dbReference>
<evidence type="ECO:0000256" key="9">
    <source>
        <dbReference type="ARBA" id="ARBA00022860"/>
    </source>
</evidence>
<dbReference type="InterPro" id="IPR013543">
    <property type="entry name" value="Ca/CaM-dep_prot_kinase-assoc"/>
</dbReference>
<dbReference type="GO" id="GO:0030424">
    <property type="term" value="C:axon"/>
    <property type="evidence" value="ECO:0007669"/>
    <property type="project" value="UniProtKB-ARBA"/>
</dbReference>
<dbReference type="GO" id="GO:0023052">
    <property type="term" value="P:signaling"/>
    <property type="evidence" value="ECO:0007669"/>
    <property type="project" value="UniProtKB-ARBA"/>
</dbReference>
<comment type="catalytic activity">
    <reaction evidence="10">
        <text>L-threonyl-[protein] + ATP = O-phospho-L-threonyl-[protein] + ADP + H(+)</text>
        <dbReference type="Rhea" id="RHEA:46608"/>
        <dbReference type="Rhea" id="RHEA-COMP:11060"/>
        <dbReference type="Rhea" id="RHEA-COMP:11605"/>
        <dbReference type="ChEBI" id="CHEBI:15378"/>
        <dbReference type="ChEBI" id="CHEBI:30013"/>
        <dbReference type="ChEBI" id="CHEBI:30616"/>
        <dbReference type="ChEBI" id="CHEBI:61977"/>
        <dbReference type="ChEBI" id="CHEBI:456216"/>
        <dbReference type="EC" id="2.7.11.17"/>
    </reaction>
</comment>
<sequence>MSTMKTKYFNDYYDLKEEIGKGAFSVVRRCVQKTTSTEFAAKIINTVKLSARDHQKLEREARICRLLKHQNIVRLHDSIQDEGFHYLVFDLVTGGELFEDIVAREYYSEADASYCIHQILEGVHHCHNNSIIHRDLKPENLLLASKHKGAAVKLADFGLAIEVNGENQAWFGFAGTPGYLSPEVLKKDPYGKPVDIWACGVILYILLVGYPPFWDEDQHKLYAQIKAGAYDYPSPEWDTVTPDAKNLINSMLAVNPGKRITASDALKHPWICQRDRVASAMHRQETVECLKKFNARRKLKGAILTTMLATRNFSSKNLLGKKADAKDNSDGSTMDETDDTRRRGQGSAPVQTIVCDAINATDKKAEIIKLTEVLIGAITSGNFEEYSNLCDPNLTCFEPEAQGYLVEGLEFHKFYFDNVLPNYSKAINTTLVHPHVHLLGEDAAAIAYNRLTQYIDRNGLPKTMQCEETRIWQRRSNGWQNVHMHRSGSTSAPTN</sequence>
<dbReference type="EC" id="2.7.11.17" evidence="2"/>